<feature type="region of interest" description="Disordered" evidence="2">
    <location>
        <begin position="65"/>
        <end position="134"/>
    </location>
</feature>
<keyword evidence="1" id="KW-0378">Hydrolase</keyword>
<name>A0A8D9F3F2_9HEMI</name>
<evidence type="ECO:0000256" key="2">
    <source>
        <dbReference type="SAM" id="MobiDB-lite"/>
    </source>
</evidence>
<dbReference type="PANTHER" id="PTHR12419:SF10">
    <property type="entry name" value="DEUBIQUITINASE OTUD6B"/>
    <property type="match status" value="1"/>
</dbReference>
<sequence length="302" mass="34415">MSDSDSSESPLEKLLQKHRKEKKDLIAKVQILKKSKGDKKKKKEVTEEIAQLESELSTRHAQELAKFNSVKDDENSSTVEISKPEDDGGVDNVTESLQNTKLGKAQRRREKKEHEAREREERIKEQEKENVHGVRNKETEAIKKILKRHELMIHEIPSDGNCLYAAILHQMPVCSLSELRQRVAHTMLEDPTEYLPYLTSKKTEGMMPLEEFEEYCNNLANTSAWGGQVEVRALTQVLKASIRIVQASGPAILLGEEFTGIKPVTLCYHRHMYKLGAHYNSVKPLVKEDEEEDGGGEFVEPK</sequence>
<dbReference type="EMBL" id="HBUF01346919">
    <property type="protein sequence ID" value="CAG6710330.1"/>
    <property type="molecule type" value="Transcribed_RNA"/>
</dbReference>
<feature type="region of interest" description="Disordered" evidence="2">
    <location>
        <begin position="1"/>
        <end position="20"/>
    </location>
</feature>
<dbReference type="AlphaFoldDB" id="A0A8D9F3F2"/>
<protein>
    <submittedName>
        <fullName evidence="4">OTU domain-containing protein 6B</fullName>
    </submittedName>
</protein>
<dbReference type="InterPro" id="IPR038765">
    <property type="entry name" value="Papain-like_cys_pep_sf"/>
</dbReference>
<dbReference type="Gene3D" id="3.90.70.80">
    <property type="match status" value="1"/>
</dbReference>
<dbReference type="EMBL" id="HBUF01596349">
    <property type="protein sequence ID" value="CAG6774914.1"/>
    <property type="molecule type" value="Transcribed_RNA"/>
</dbReference>
<dbReference type="GO" id="GO:0004843">
    <property type="term" value="F:cysteine-type deubiquitinase activity"/>
    <property type="evidence" value="ECO:0007669"/>
    <property type="project" value="TreeGrafter"/>
</dbReference>
<reference evidence="4" key="1">
    <citation type="submission" date="2021-05" db="EMBL/GenBank/DDBJ databases">
        <authorList>
            <person name="Alioto T."/>
            <person name="Alioto T."/>
            <person name="Gomez Garrido J."/>
        </authorList>
    </citation>
    <scope>NUCLEOTIDE SEQUENCE</scope>
</reference>
<dbReference type="PROSITE" id="PS50802">
    <property type="entry name" value="OTU"/>
    <property type="match status" value="1"/>
</dbReference>
<dbReference type="InterPro" id="IPR003323">
    <property type="entry name" value="OTU_dom"/>
</dbReference>
<accession>A0A8D9F3F2</accession>
<dbReference type="Pfam" id="PF02338">
    <property type="entry name" value="OTU"/>
    <property type="match status" value="1"/>
</dbReference>
<dbReference type="PANTHER" id="PTHR12419">
    <property type="entry name" value="OTU DOMAIN CONTAINING PROTEIN"/>
    <property type="match status" value="1"/>
</dbReference>
<dbReference type="GO" id="GO:0016579">
    <property type="term" value="P:protein deubiquitination"/>
    <property type="evidence" value="ECO:0007669"/>
    <property type="project" value="TreeGrafter"/>
</dbReference>
<evidence type="ECO:0000256" key="1">
    <source>
        <dbReference type="ARBA" id="ARBA00022801"/>
    </source>
</evidence>
<dbReference type="InterPro" id="IPR049772">
    <property type="entry name" value="OTU_OTUD6"/>
</dbReference>
<dbReference type="CDD" id="cd22761">
    <property type="entry name" value="OTU_OTUD6"/>
    <property type="match status" value="1"/>
</dbReference>
<organism evidence="4">
    <name type="scientific">Cacopsylla melanoneura</name>
    <dbReference type="NCBI Taxonomy" id="428564"/>
    <lineage>
        <taxon>Eukaryota</taxon>
        <taxon>Metazoa</taxon>
        <taxon>Ecdysozoa</taxon>
        <taxon>Arthropoda</taxon>
        <taxon>Hexapoda</taxon>
        <taxon>Insecta</taxon>
        <taxon>Pterygota</taxon>
        <taxon>Neoptera</taxon>
        <taxon>Paraneoptera</taxon>
        <taxon>Hemiptera</taxon>
        <taxon>Sternorrhyncha</taxon>
        <taxon>Psylloidea</taxon>
        <taxon>Psyllidae</taxon>
        <taxon>Psyllinae</taxon>
        <taxon>Cacopsylla</taxon>
    </lineage>
</organism>
<proteinExistence type="predicted"/>
<feature type="compositionally biased region" description="Basic and acidic residues" evidence="2">
    <location>
        <begin position="112"/>
        <end position="134"/>
    </location>
</feature>
<evidence type="ECO:0000313" key="4">
    <source>
        <dbReference type="EMBL" id="CAG6774914.1"/>
    </source>
</evidence>
<dbReference type="SUPFAM" id="SSF54001">
    <property type="entry name" value="Cysteine proteinases"/>
    <property type="match status" value="1"/>
</dbReference>
<dbReference type="InterPro" id="IPR050704">
    <property type="entry name" value="Peptidase_C85-like"/>
</dbReference>
<feature type="compositionally biased region" description="Basic and acidic residues" evidence="2">
    <location>
        <begin position="65"/>
        <end position="74"/>
    </location>
</feature>
<evidence type="ECO:0000259" key="3">
    <source>
        <dbReference type="PROSITE" id="PS50802"/>
    </source>
</evidence>
<feature type="domain" description="OTU" evidence="3">
    <location>
        <begin position="151"/>
        <end position="285"/>
    </location>
</feature>